<keyword evidence="2" id="KW-1185">Reference proteome</keyword>
<evidence type="ECO:0000313" key="2">
    <source>
        <dbReference type="Proteomes" id="UP000799118"/>
    </source>
</evidence>
<dbReference type="EMBL" id="ML769392">
    <property type="protein sequence ID" value="KAE9408119.1"/>
    <property type="molecule type" value="Genomic_DNA"/>
</dbReference>
<accession>A0A6A4IC32</accession>
<protein>
    <submittedName>
        <fullName evidence="1">Uncharacterized protein</fullName>
    </submittedName>
</protein>
<dbReference type="Proteomes" id="UP000799118">
    <property type="component" value="Unassembled WGS sequence"/>
</dbReference>
<organism evidence="1 2">
    <name type="scientific">Gymnopus androsaceus JB14</name>
    <dbReference type="NCBI Taxonomy" id="1447944"/>
    <lineage>
        <taxon>Eukaryota</taxon>
        <taxon>Fungi</taxon>
        <taxon>Dikarya</taxon>
        <taxon>Basidiomycota</taxon>
        <taxon>Agaricomycotina</taxon>
        <taxon>Agaricomycetes</taxon>
        <taxon>Agaricomycetidae</taxon>
        <taxon>Agaricales</taxon>
        <taxon>Marasmiineae</taxon>
        <taxon>Omphalotaceae</taxon>
        <taxon>Gymnopus</taxon>
    </lineage>
</organism>
<dbReference type="AlphaFoldDB" id="A0A6A4IC32"/>
<sequence>MYQSIYRHIAMLVSPHPRKTARKTQTSIQFIAHHQIIACSLVVFPFTCMFLPDLAFSEFAFYSLFTVPYEQRD</sequence>
<proteinExistence type="predicted"/>
<name>A0A6A4IC32_9AGAR</name>
<gene>
    <name evidence="1" type="ORF">BT96DRAFT_22437</name>
</gene>
<evidence type="ECO:0000313" key="1">
    <source>
        <dbReference type="EMBL" id="KAE9408119.1"/>
    </source>
</evidence>
<reference evidence="1" key="1">
    <citation type="journal article" date="2019" name="Environ. Microbiol.">
        <title>Fungal ecological strategies reflected in gene transcription - a case study of two litter decomposers.</title>
        <authorList>
            <person name="Barbi F."/>
            <person name="Kohler A."/>
            <person name="Barry K."/>
            <person name="Baskaran P."/>
            <person name="Daum C."/>
            <person name="Fauchery L."/>
            <person name="Ihrmark K."/>
            <person name="Kuo A."/>
            <person name="LaButti K."/>
            <person name="Lipzen A."/>
            <person name="Morin E."/>
            <person name="Grigoriev I.V."/>
            <person name="Henrissat B."/>
            <person name="Lindahl B."/>
            <person name="Martin F."/>
        </authorList>
    </citation>
    <scope>NUCLEOTIDE SEQUENCE</scope>
    <source>
        <strain evidence="1">JB14</strain>
    </source>
</reference>